<dbReference type="InterPro" id="IPR002139">
    <property type="entry name" value="Ribo/fructo_kinase"/>
</dbReference>
<dbReference type="InterPro" id="IPR002173">
    <property type="entry name" value="Carboh/pur_kinase_PfkB_CS"/>
</dbReference>
<comment type="similarity">
    <text evidence="1 4">Belongs to the carbohydrate kinase PfkB family.</text>
</comment>
<dbReference type="RefSeq" id="WP_171325467.1">
    <property type="nucleotide sequence ID" value="NZ_JABFBC010000002.1"/>
</dbReference>
<evidence type="ECO:0000256" key="3">
    <source>
        <dbReference type="ARBA" id="ARBA00022777"/>
    </source>
</evidence>
<keyword evidence="3 4" id="KW-0418">Kinase</keyword>
<keyword evidence="7" id="KW-1185">Reference proteome</keyword>
<proteinExistence type="inferred from homology"/>
<dbReference type="EMBL" id="JABFBC010000002">
    <property type="protein sequence ID" value="NNU80949.1"/>
    <property type="molecule type" value="Genomic_DNA"/>
</dbReference>
<accession>A0A849L3P7</accession>
<gene>
    <name evidence="6" type="ORF">HMH01_10920</name>
</gene>
<organism evidence="6 7">
    <name type="scientific">Halovulum dunhuangense</name>
    <dbReference type="NCBI Taxonomy" id="1505036"/>
    <lineage>
        <taxon>Bacteria</taxon>
        <taxon>Pseudomonadati</taxon>
        <taxon>Pseudomonadota</taxon>
        <taxon>Alphaproteobacteria</taxon>
        <taxon>Rhodobacterales</taxon>
        <taxon>Paracoccaceae</taxon>
        <taxon>Halovulum</taxon>
    </lineage>
</organism>
<dbReference type="SUPFAM" id="SSF53613">
    <property type="entry name" value="Ribokinase-like"/>
    <property type="match status" value="1"/>
</dbReference>
<dbReference type="PRINTS" id="PR00990">
    <property type="entry name" value="RIBOKINASE"/>
</dbReference>
<evidence type="ECO:0000313" key="6">
    <source>
        <dbReference type="EMBL" id="NNU80949.1"/>
    </source>
</evidence>
<evidence type="ECO:0000256" key="2">
    <source>
        <dbReference type="ARBA" id="ARBA00022679"/>
    </source>
</evidence>
<dbReference type="AlphaFoldDB" id="A0A849L3P7"/>
<dbReference type="PROSITE" id="PS00584">
    <property type="entry name" value="PFKB_KINASES_2"/>
    <property type="match status" value="1"/>
</dbReference>
<dbReference type="Gene3D" id="3.40.1190.20">
    <property type="match status" value="1"/>
</dbReference>
<dbReference type="Proteomes" id="UP000572377">
    <property type="component" value="Unassembled WGS sequence"/>
</dbReference>
<name>A0A849L3P7_9RHOB</name>
<evidence type="ECO:0000259" key="5">
    <source>
        <dbReference type="Pfam" id="PF00294"/>
    </source>
</evidence>
<feature type="domain" description="Carbohydrate kinase PfkB" evidence="5">
    <location>
        <begin position="1"/>
        <end position="281"/>
    </location>
</feature>
<evidence type="ECO:0000256" key="1">
    <source>
        <dbReference type="ARBA" id="ARBA00010688"/>
    </source>
</evidence>
<dbReference type="InterPro" id="IPR011611">
    <property type="entry name" value="PfkB_dom"/>
</dbReference>
<dbReference type="GO" id="GO:0016301">
    <property type="term" value="F:kinase activity"/>
    <property type="evidence" value="ECO:0007669"/>
    <property type="project" value="UniProtKB-KW"/>
</dbReference>
<dbReference type="GO" id="GO:0006796">
    <property type="term" value="P:phosphate-containing compound metabolic process"/>
    <property type="evidence" value="ECO:0007669"/>
    <property type="project" value="UniProtKB-ARBA"/>
</dbReference>
<evidence type="ECO:0000256" key="4">
    <source>
        <dbReference type="RuleBase" id="RU003704"/>
    </source>
</evidence>
<dbReference type="PANTHER" id="PTHR10584:SF157">
    <property type="entry name" value="SULFOFRUCTOSE KINASE"/>
    <property type="match status" value="1"/>
</dbReference>
<dbReference type="GO" id="GO:0005829">
    <property type="term" value="C:cytosol"/>
    <property type="evidence" value="ECO:0007669"/>
    <property type="project" value="TreeGrafter"/>
</dbReference>
<comment type="caution">
    <text evidence="6">The sequence shown here is derived from an EMBL/GenBank/DDBJ whole genome shotgun (WGS) entry which is preliminary data.</text>
</comment>
<keyword evidence="2 4" id="KW-0808">Transferase</keyword>
<dbReference type="Pfam" id="PF00294">
    <property type="entry name" value="PfkB"/>
    <property type="match status" value="1"/>
</dbReference>
<dbReference type="PANTHER" id="PTHR10584">
    <property type="entry name" value="SUGAR KINASE"/>
    <property type="match status" value="1"/>
</dbReference>
<dbReference type="InterPro" id="IPR029056">
    <property type="entry name" value="Ribokinase-like"/>
</dbReference>
<sequence length="296" mass="30573">MTEVLVCGSAVIDMIFEVDRFPDRAEKYRARDARILGGGCAANAAVAITRLGGRARIAARCGDDLIGRLMREGLEEEGVDTSLVQVAEGGRSAFSSIQVTPDGERQIMAFRGAGLAVDLPAGGLGRPDAVLADTRWPEAGVAVLDHARALGVPGILDGEAPVAPELLRAASHAAFSAQGLRALTGRDDLAEGLRAAAAMTDAWVCVTDGARGTHYLDDGRIAHVPSPRIVPVDTLGAGDVWHGAFALALGEGMALGAAIAFGNAAASLKCTVPGGRAGAPDRAATEAFMQRNEEWN</sequence>
<reference evidence="6 7" key="1">
    <citation type="submission" date="2020-05" db="EMBL/GenBank/DDBJ databases">
        <title>Gimesia benthica sp. nov., a novel planctomycete isolated from a deep-sea water sample of the Northwest Indian Ocean.</title>
        <authorList>
            <person name="Wang J."/>
            <person name="Ruan C."/>
            <person name="Song L."/>
            <person name="Zhu Y."/>
            <person name="Li A."/>
            <person name="Zheng X."/>
            <person name="Wang L."/>
            <person name="Lu Z."/>
            <person name="Huang Y."/>
            <person name="Du W."/>
            <person name="Zhou Y."/>
            <person name="Huang L."/>
            <person name="Dai X."/>
        </authorList>
    </citation>
    <scope>NUCLEOTIDE SEQUENCE [LARGE SCALE GENOMIC DNA]</scope>
    <source>
        <strain evidence="6 7">YYQ-30</strain>
    </source>
</reference>
<protein>
    <submittedName>
        <fullName evidence="6">Sugar kinase</fullName>
    </submittedName>
</protein>
<evidence type="ECO:0000313" key="7">
    <source>
        <dbReference type="Proteomes" id="UP000572377"/>
    </source>
</evidence>